<reference evidence="2" key="1">
    <citation type="journal article" date="2020" name="Nature">
        <title>Giant virus diversity and host interactions through global metagenomics.</title>
        <authorList>
            <person name="Schulz F."/>
            <person name="Roux S."/>
            <person name="Paez-Espino D."/>
            <person name="Jungbluth S."/>
            <person name="Walsh D.A."/>
            <person name="Denef V.J."/>
            <person name="McMahon K.D."/>
            <person name="Konstantinidis K.T."/>
            <person name="Eloe-Fadrosh E.A."/>
            <person name="Kyrpides N.C."/>
            <person name="Woyke T."/>
        </authorList>
    </citation>
    <scope>NUCLEOTIDE SEQUENCE</scope>
    <source>
        <strain evidence="2">GVMAG-S-1021933-23</strain>
    </source>
</reference>
<feature type="region of interest" description="Disordered" evidence="1">
    <location>
        <begin position="273"/>
        <end position="315"/>
    </location>
</feature>
<feature type="compositionally biased region" description="Basic and acidic residues" evidence="1">
    <location>
        <begin position="273"/>
        <end position="282"/>
    </location>
</feature>
<evidence type="ECO:0000313" key="2">
    <source>
        <dbReference type="EMBL" id="QHS78318.1"/>
    </source>
</evidence>
<dbReference type="EMBL" id="MN740596">
    <property type="protein sequence ID" value="QHS78318.1"/>
    <property type="molecule type" value="Genomic_DNA"/>
</dbReference>
<protein>
    <submittedName>
        <fullName evidence="2">Uncharacterized protein</fullName>
    </submittedName>
</protein>
<name>A0A6C0AEZ1_9ZZZZ</name>
<dbReference type="AlphaFoldDB" id="A0A6C0AEZ1"/>
<organism evidence="2">
    <name type="scientific">viral metagenome</name>
    <dbReference type="NCBI Taxonomy" id="1070528"/>
    <lineage>
        <taxon>unclassified sequences</taxon>
        <taxon>metagenomes</taxon>
        <taxon>organismal metagenomes</taxon>
    </lineage>
</organism>
<evidence type="ECO:0000256" key="1">
    <source>
        <dbReference type="SAM" id="MobiDB-lite"/>
    </source>
</evidence>
<proteinExistence type="predicted"/>
<feature type="compositionally biased region" description="Low complexity" evidence="1">
    <location>
        <begin position="297"/>
        <end position="306"/>
    </location>
</feature>
<sequence>MTSLSLDIDKFLKKSRKEGNYKVITEIEDTFMLGSSNILSGAEGKFWNSEDNSRIYLPSLGIVGDREVIKNFLEKLTYGAKNKQAFKKDDVQLILESAYSSKNYNSSDIQKIIEISSRPDKSPMIKTIDSENTFFENYKKEINNKKTKPKNVEDRILLSDLSEIITQIEIKNKKSDESLKKKLTDAKKNSQYLDISKCKSDGSGCTLKKNPSESKESELIRLASSKKELLYNAGFKLDNKEGAEIFISIYNKISQKEAKEFISKLLKDEKSLPKVSKGEKKVTKNNSSDTEPEKYTSPKNVNNPSSPKKKKSTKK</sequence>
<accession>A0A6C0AEZ1</accession>